<organism evidence="6 7">
    <name type="scientific">Prevotella koreensis</name>
    <dbReference type="NCBI Taxonomy" id="2490854"/>
    <lineage>
        <taxon>Bacteria</taxon>
        <taxon>Pseudomonadati</taxon>
        <taxon>Bacteroidota</taxon>
        <taxon>Bacteroidia</taxon>
        <taxon>Bacteroidales</taxon>
        <taxon>Prevotellaceae</taxon>
        <taxon>Prevotella</taxon>
    </lineage>
</organism>
<evidence type="ECO:0000256" key="1">
    <source>
        <dbReference type="ARBA" id="ARBA00010641"/>
    </source>
</evidence>
<dbReference type="InterPro" id="IPR013324">
    <property type="entry name" value="RNA_pol_sigma_r3/r4-like"/>
</dbReference>
<evidence type="ECO:0000313" key="7">
    <source>
        <dbReference type="Proteomes" id="UP000278983"/>
    </source>
</evidence>
<dbReference type="SUPFAM" id="SSF88659">
    <property type="entry name" value="Sigma3 and sigma4 domains of RNA polymerase sigma factors"/>
    <property type="match status" value="1"/>
</dbReference>
<feature type="domain" description="HTH luxR-type" evidence="5">
    <location>
        <begin position="108"/>
        <end position="164"/>
    </location>
</feature>
<dbReference type="Gene3D" id="1.10.10.10">
    <property type="entry name" value="Winged helix-like DNA-binding domain superfamily/Winged helix DNA-binding domain"/>
    <property type="match status" value="1"/>
</dbReference>
<dbReference type="InterPro" id="IPR013249">
    <property type="entry name" value="RNA_pol_sigma70_r4_t2"/>
</dbReference>
<dbReference type="InterPro" id="IPR014327">
    <property type="entry name" value="RNA_pol_sigma70_bacteroid"/>
</dbReference>
<gene>
    <name evidence="6" type="ORF">EHV08_08910</name>
</gene>
<comment type="caution">
    <text evidence="6">The sequence shown here is derived from an EMBL/GenBank/DDBJ whole genome shotgun (WGS) entry which is preliminary data.</text>
</comment>
<dbReference type="RefSeq" id="WP_126678962.1">
    <property type="nucleotide sequence ID" value="NZ_CAUTIM010000027.1"/>
</dbReference>
<dbReference type="InterPro" id="IPR013325">
    <property type="entry name" value="RNA_pol_sigma_r2"/>
</dbReference>
<comment type="similarity">
    <text evidence="1">Belongs to the sigma-70 factor family. ECF subfamily.</text>
</comment>
<reference evidence="6 7" key="1">
    <citation type="submission" date="2018-12" db="EMBL/GenBank/DDBJ databases">
        <title>Genome sequencing of Prevotella sp. KCOM 3155 (= JS262).</title>
        <authorList>
            <person name="Kook J.-K."/>
            <person name="Park S.-N."/>
            <person name="Lim Y.K."/>
        </authorList>
    </citation>
    <scope>NUCLEOTIDE SEQUENCE [LARGE SCALE GENOMIC DNA]</scope>
    <source>
        <strain evidence="6 7">KCOM 3155</strain>
    </source>
</reference>
<dbReference type="NCBIfam" id="TIGR02985">
    <property type="entry name" value="Sig70_bacteroi1"/>
    <property type="match status" value="1"/>
</dbReference>
<keyword evidence="2" id="KW-0805">Transcription regulation</keyword>
<dbReference type="CDD" id="cd06171">
    <property type="entry name" value="Sigma70_r4"/>
    <property type="match status" value="1"/>
</dbReference>
<dbReference type="GO" id="GO:0003677">
    <property type="term" value="F:DNA binding"/>
    <property type="evidence" value="ECO:0007669"/>
    <property type="project" value="InterPro"/>
</dbReference>
<keyword evidence="7" id="KW-1185">Reference proteome</keyword>
<evidence type="ECO:0000313" key="6">
    <source>
        <dbReference type="EMBL" id="RUL59860.1"/>
    </source>
</evidence>
<name>A0A432LM19_9BACT</name>
<evidence type="ECO:0000256" key="2">
    <source>
        <dbReference type="ARBA" id="ARBA00023015"/>
    </source>
</evidence>
<dbReference type="Proteomes" id="UP000278983">
    <property type="component" value="Unassembled WGS sequence"/>
</dbReference>
<dbReference type="GO" id="GO:0016987">
    <property type="term" value="F:sigma factor activity"/>
    <property type="evidence" value="ECO:0007669"/>
    <property type="project" value="UniProtKB-KW"/>
</dbReference>
<proteinExistence type="inferred from homology"/>
<dbReference type="NCBIfam" id="TIGR02937">
    <property type="entry name" value="sigma70-ECF"/>
    <property type="match status" value="1"/>
</dbReference>
<dbReference type="SUPFAM" id="SSF88946">
    <property type="entry name" value="Sigma2 domain of RNA polymerase sigma factors"/>
    <property type="match status" value="1"/>
</dbReference>
<accession>A0A432LM19</accession>
<dbReference type="Gene3D" id="1.10.1740.10">
    <property type="match status" value="1"/>
</dbReference>
<dbReference type="GO" id="GO:0006352">
    <property type="term" value="P:DNA-templated transcription initiation"/>
    <property type="evidence" value="ECO:0007669"/>
    <property type="project" value="InterPro"/>
</dbReference>
<sequence>METNTDLLFRYHYRPLCLYALHYLQDIDAAEDIVQESFLRLIERIRKGAEIENTKAYLYSATRNRCIDYLRNAGNKCEDIKPHDIDGEISDEEAADRSLNEAELWTAIDALPARQREVLLMSKRDGMRYREIADELDISIKTVEHLISRALRTLRGKAGKFIYLLSYLS</sequence>
<dbReference type="PANTHER" id="PTHR43133">
    <property type="entry name" value="RNA POLYMERASE ECF-TYPE SIGMA FACTO"/>
    <property type="match status" value="1"/>
</dbReference>
<dbReference type="OrthoDB" id="9782991at2"/>
<dbReference type="PANTHER" id="PTHR43133:SF46">
    <property type="entry name" value="RNA POLYMERASE SIGMA-70 FACTOR ECF SUBFAMILY"/>
    <property type="match status" value="1"/>
</dbReference>
<dbReference type="Pfam" id="PF08281">
    <property type="entry name" value="Sigma70_r4_2"/>
    <property type="match status" value="1"/>
</dbReference>
<protein>
    <submittedName>
        <fullName evidence="6">RNA polymerase sigma-70 factor</fullName>
    </submittedName>
</protein>
<evidence type="ECO:0000256" key="3">
    <source>
        <dbReference type="ARBA" id="ARBA00023082"/>
    </source>
</evidence>
<evidence type="ECO:0000256" key="4">
    <source>
        <dbReference type="ARBA" id="ARBA00023163"/>
    </source>
</evidence>
<dbReference type="InterPro" id="IPR036388">
    <property type="entry name" value="WH-like_DNA-bd_sf"/>
</dbReference>
<evidence type="ECO:0000259" key="5">
    <source>
        <dbReference type="SMART" id="SM00421"/>
    </source>
</evidence>
<dbReference type="InterPro" id="IPR007627">
    <property type="entry name" value="RNA_pol_sigma70_r2"/>
</dbReference>
<dbReference type="InterPro" id="IPR000792">
    <property type="entry name" value="Tscrpt_reg_LuxR_C"/>
</dbReference>
<dbReference type="AlphaFoldDB" id="A0A432LM19"/>
<keyword evidence="3" id="KW-0731">Sigma factor</keyword>
<keyword evidence="4" id="KW-0804">Transcription</keyword>
<dbReference type="Pfam" id="PF04542">
    <property type="entry name" value="Sigma70_r2"/>
    <property type="match status" value="1"/>
</dbReference>
<dbReference type="InterPro" id="IPR039425">
    <property type="entry name" value="RNA_pol_sigma-70-like"/>
</dbReference>
<dbReference type="InterPro" id="IPR014284">
    <property type="entry name" value="RNA_pol_sigma-70_dom"/>
</dbReference>
<dbReference type="SMART" id="SM00421">
    <property type="entry name" value="HTH_LUXR"/>
    <property type="match status" value="1"/>
</dbReference>
<dbReference type="EMBL" id="RYYU01000001">
    <property type="protein sequence ID" value="RUL59860.1"/>
    <property type="molecule type" value="Genomic_DNA"/>
</dbReference>